<dbReference type="GO" id="GO:0005886">
    <property type="term" value="C:plasma membrane"/>
    <property type="evidence" value="ECO:0007669"/>
    <property type="project" value="TreeGrafter"/>
</dbReference>
<dbReference type="Pfam" id="PF13593">
    <property type="entry name" value="SBF_like"/>
    <property type="match status" value="1"/>
</dbReference>
<dbReference type="InterPro" id="IPR038770">
    <property type="entry name" value="Na+/solute_symporter_sf"/>
</dbReference>
<protein>
    <submittedName>
        <fullName evidence="3">Uncharacterized protein</fullName>
    </submittedName>
</protein>
<name>A0AAD2FZC3_9STRA</name>
<dbReference type="Proteomes" id="UP001295423">
    <property type="component" value="Unassembled WGS sequence"/>
</dbReference>
<feature type="transmembrane region" description="Helical" evidence="1">
    <location>
        <begin position="238"/>
        <end position="257"/>
    </location>
</feature>
<dbReference type="AlphaFoldDB" id="A0AAD2FZC3"/>
<evidence type="ECO:0000313" key="3">
    <source>
        <dbReference type="EMBL" id="CAJ1958124.1"/>
    </source>
</evidence>
<reference evidence="3" key="1">
    <citation type="submission" date="2023-08" db="EMBL/GenBank/DDBJ databases">
        <authorList>
            <person name="Audoor S."/>
            <person name="Bilcke G."/>
        </authorList>
    </citation>
    <scope>NUCLEOTIDE SEQUENCE</scope>
</reference>
<feature type="transmembrane region" description="Helical" evidence="1">
    <location>
        <begin position="167"/>
        <end position="186"/>
    </location>
</feature>
<feature type="transmembrane region" description="Helical" evidence="1">
    <location>
        <begin position="334"/>
        <end position="355"/>
    </location>
</feature>
<dbReference type="EMBL" id="CAKOGP040001969">
    <property type="protein sequence ID" value="CAJ1958124.1"/>
    <property type="molecule type" value="Genomic_DNA"/>
</dbReference>
<keyword evidence="2" id="KW-0732">Signal</keyword>
<comment type="caution">
    <text evidence="3">The sequence shown here is derived from an EMBL/GenBank/DDBJ whole genome shotgun (WGS) entry which is preliminary data.</text>
</comment>
<dbReference type="PANTHER" id="PTHR18640:SF5">
    <property type="entry name" value="SODIUM_BILE ACID COTRANSPORTER 7"/>
    <property type="match status" value="1"/>
</dbReference>
<proteinExistence type="predicted"/>
<evidence type="ECO:0000256" key="1">
    <source>
        <dbReference type="SAM" id="Phobius"/>
    </source>
</evidence>
<feature type="transmembrane region" description="Helical" evidence="1">
    <location>
        <begin position="139"/>
        <end position="155"/>
    </location>
</feature>
<feature type="signal peptide" evidence="2">
    <location>
        <begin position="1"/>
        <end position="23"/>
    </location>
</feature>
<dbReference type="InterPro" id="IPR016833">
    <property type="entry name" value="Put_Na-Bile_cotransptr"/>
</dbReference>
<feature type="transmembrane region" description="Helical" evidence="1">
    <location>
        <begin position="206"/>
        <end position="226"/>
    </location>
</feature>
<gene>
    <name evidence="3" type="ORF">CYCCA115_LOCUS17036</name>
</gene>
<dbReference type="Gene3D" id="1.20.1530.20">
    <property type="match status" value="1"/>
</dbReference>
<feature type="transmembrane region" description="Helical" evidence="1">
    <location>
        <begin position="108"/>
        <end position="127"/>
    </location>
</feature>
<evidence type="ECO:0000256" key="2">
    <source>
        <dbReference type="SAM" id="SignalP"/>
    </source>
</evidence>
<organism evidence="3 4">
    <name type="scientific">Cylindrotheca closterium</name>
    <dbReference type="NCBI Taxonomy" id="2856"/>
    <lineage>
        <taxon>Eukaryota</taxon>
        <taxon>Sar</taxon>
        <taxon>Stramenopiles</taxon>
        <taxon>Ochrophyta</taxon>
        <taxon>Bacillariophyta</taxon>
        <taxon>Bacillariophyceae</taxon>
        <taxon>Bacillariophycidae</taxon>
        <taxon>Bacillariales</taxon>
        <taxon>Bacillariaceae</taxon>
        <taxon>Cylindrotheca</taxon>
    </lineage>
</organism>
<keyword evidence="4" id="KW-1185">Reference proteome</keyword>
<keyword evidence="1" id="KW-1133">Transmembrane helix</keyword>
<feature type="chain" id="PRO_5042070394" evidence="2">
    <location>
        <begin position="24"/>
        <end position="431"/>
    </location>
</feature>
<feature type="transmembrane region" description="Helical" evidence="1">
    <location>
        <begin position="396"/>
        <end position="418"/>
    </location>
</feature>
<accession>A0AAD2FZC3</accession>
<keyword evidence="1" id="KW-0812">Transmembrane</keyword>
<dbReference type="PANTHER" id="PTHR18640">
    <property type="entry name" value="SOLUTE CARRIER FAMILY 10 MEMBER 7"/>
    <property type="match status" value="1"/>
</dbReference>
<feature type="transmembrane region" description="Helical" evidence="1">
    <location>
        <begin position="367"/>
        <end position="390"/>
    </location>
</feature>
<evidence type="ECO:0000313" key="4">
    <source>
        <dbReference type="Proteomes" id="UP001295423"/>
    </source>
</evidence>
<keyword evidence="1" id="KW-0472">Membrane</keyword>
<feature type="transmembrane region" description="Helical" evidence="1">
    <location>
        <begin position="308"/>
        <end position="328"/>
    </location>
</feature>
<sequence>MITTANRRCIISLVIILVKLSSACLDAFTISSAVKAHHCSHPSIESKPSIQSLKQGENQYTSHLYNARLSYLTLRAGAVDNNADSEDRDRLSVSKIAQGVNTWTQKNFFLAGLVVVLGMAKLFPSWGVNGSFLRPELTVGKYGVGLIFLLSGLSLQGSELTKAVANVKLNGLIQAAIFLAWPFLVGSPLKKVLNVFQVLPPGLVDGLLILTCLPTTVNMCIMLTTASGGNVATSICNAVISNMAGILVTPALLLHFFGTSIQLPFVQMVGKLCQKVLLPVAIGQALRATKAKEVYEKNSKAFKRLQEVILLGIVWNAFCTAFTSGLGLKFHHTLILLTLLPALHLGSLVFLFKFFSIKTLGFSRDEIVAAIFCASQKTLAFGLPLINTIFEGNPNLASFVAPLMFIHPLQMTLGSILVPRISKYTSGDKKI</sequence>